<protein>
    <submittedName>
        <fullName evidence="2">Uncharacterized protein</fullName>
    </submittedName>
</protein>
<feature type="region of interest" description="Disordered" evidence="1">
    <location>
        <begin position="83"/>
        <end position="103"/>
    </location>
</feature>
<proteinExistence type="predicted"/>
<name>A0A8H6YJZ4_9AGAR</name>
<accession>A0A8H6YJZ4</accession>
<sequence>MRRQPLRDRCNVPTPVRTGRKRANASSHACSYVAPSLNDRCRGDLPTSLIEEVPRTPHDPHGPRQFVPYLYLFSPPLAGAPPPPGNWTHTLRLLPPSKSRPKGSNDLVISGTGDPRGLNLHLPTAAFKKTHTHALHIATRQLLLARDFLALALPYYASAHPPETPLHSLGGCGAGSPASSPWSDTDSDCTPITHTPLEGLAGMMPRVPPRSQADPVRVLVLGPPRLVLAIALLYLVYASGCSIAQVMRGVLEGDGDTEWCRLIAEDGRMGLSEEDMELLERVAMKDM</sequence>
<dbReference type="EMBL" id="JACAZI010000004">
    <property type="protein sequence ID" value="KAF7362613.1"/>
    <property type="molecule type" value="Genomic_DNA"/>
</dbReference>
<feature type="region of interest" description="Disordered" evidence="1">
    <location>
        <begin position="1"/>
        <end position="28"/>
    </location>
</feature>
<gene>
    <name evidence="2" type="ORF">MVEN_00610100</name>
</gene>
<dbReference type="AlphaFoldDB" id="A0A8H6YJZ4"/>
<keyword evidence="3" id="KW-1185">Reference proteome</keyword>
<evidence type="ECO:0000313" key="2">
    <source>
        <dbReference type="EMBL" id="KAF7362613.1"/>
    </source>
</evidence>
<comment type="caution">
    <text evidence="2">The sequence shown here is derived from an EMBL/GenBank/DDBJ whole genome shotgun (WGS) entry which is preliminary data.</text>
</comment>
<dbReference type="Proteomes" id="UP000620124">
    <property type="component" value="Unassembled WGS sequence"/>
</dbReference>
<evidence type="ECO:0000256" key="1">
    <source>
        <dbReference type="SAM" id="MobiDB-lite"/>
    </source>
</evidence>
<evidence type="ECO:0000313" key="3">
    <source>
        <dbReference type="Proteomes" id="UP000620124"/>
    </source>
</evidence>
<reference evidence="2" key="1">
    <citation type="submission" date="2020-05" db="EMBL/GenBank/DDBJ databases">
        <title>Mycena genomes resolve the evolution of fungal bioluminescence.</title>
        <authorList>
            <person name="Tsai I.J."/>
        </authorList>
    </citation>
    <scope>NUCLEOTIDE SEQUENCE</scope>
    <source>
        <strain evidence="2">CCC161011</strain>
    </source>
</reference>
<organism evidence="2 3">
    <name type="scientific">Mycena venus</name>
    <dbReference type="NCBI Taxonomy" id="2733690"/>
    <lineage>
        <taxon>Eukaryota</taxon>
        <taxon>Fungi</taxon>
        <taxon>Dikarya</taxon>
        <taxon>Basidiomycota</taxon>
        <taxon>Agaricomycotina</taxon>
        <taxon>Agaricomycetes</taxon>
        <taxon>Agaricomycetidae</taxon>
        <taxon>Agaricales</taxon>
        <taxon>Marasmiineae</taxon>
        <taxon>Mycenaceae</taxon>
        <taxon>Mycena</taxon>
    </lineage>
</organism>
<dbReference type="OrthoDB" id="2975329at2759"/>
<feature type="compositionally biased region" description="Basic and acidic residues" evidence="1">
    <location>
        <begin position="1"/>
        <end position="10"/>
    </location>
</feature>